<dbReference type="InterPro" id="IPR050490">
    <property type="entry name" value="Bact_solute-bd_prot1"/>
</dbReference>
<dbReference type="Pfam" id="PF01547">
    <property type="entry name" value="SBP_bac_1"/>
    <property type="match status" value="1"/>
</dbReference>
<protein>
    <submittedName>
        <fullName evidence="2">Extracellular solute-binding protein</fullName>
    </submittedName>
</protein>
<evidence type="ECO:0000313" key="2">
    <source>
        <dbReference type="EMBL" id="GAA4267621.1"/>
    </source>
</evidence>
<proteinExistence type="predicted"/>
<dbReference type="Proteomes" id="UP001501594">
    <property type="component" value="Unassembled WGS sequence"/>
</dbReference>
<evidence type="ECO:0000313" key="3">
    <source>
        <dbReference type="Proteomes" id="UP001501594"/>
    </source>
</evidence>
<dbReference type="Gene3D" id="3.40.190.10">
    <property type="entry name" value="Periplasmic binding protein-like II"/>
    <property type="match status" value="1"/>
</dbReference>
<dbReference type="RefSeq" id="WP_344798094.1">
    <property type="nucleotide sequence ID" value="NZ_BAABAU010000005.1"/>
</dbReference>
<dbReference type="PROSITE" id="PS51318">
    <property type="entry name" value="TAT"/>
    <property type="match status" value="1"/>
</dbReference>
<gene>
    <name evidence="2" type="ORF">GCM10022256_32330</name>
</gene>
<reference evidence="3" key="1">
    <citation type="journal article" date="2019" name="Int. J. Syst. Evol. Microbiol.">
        <title>The Global Catalogue of Microorganisms (GCM) 10K type strain sequencing project: providing services to taxonomists for standard genome sequencing and annotation.</title>
        <authorList>
            <consortium name="The Broad Institute Genomics Platform"/>
            <consortium name="The Broad Institute Genome Sequencing Center for Infectious Disease"/>
            <person name="Wu L."/>
            <person name="Ma J."/>
        </authorList>
    </citation>
    <scope>NUCLEOTIDE SEQUENCE [LARGE SCALE GENOMIC DNA]</scope>
    <source>
        <strain evidence="3">JCM 17442</strain>
    </source>
</reference>
<comment type="caution">
    <text evidence="2">The sequence shown here is derived from an EMBL/GenBank/DDBJ whole genome shotgun (WGS) entry which is preliminary data.</text>
</comment>
<sequence>MSAHSSFTRRSLLGAGLAGVATAALAGCASSPIGAGLVGSKLNPEQLIFWNLFGGGDGSRMQTMEAGYRKTHGGAGSLQATVFAWGNPYYSKVTLATVGNQPPDVAISHLTRAKPLFEGDILEPITEADLASVGLSSTDFNQKSWEAQKTGGKNIAIPLDTHPLVMFFNADVCKKAGLLGSDGKLVDLDGLENFEKALAAVSKVTGGTAIAYGNVSETATPWRVFTTLYHQIKGSTPFISNNGSKLTVNEDDFIEVCTRIQSWVKKGWLNKGLDYAGAMSTMFAGKAGFFLQGEWEITTAQAVKGLKFGMVPVPTLFDVPAAQADSHTFVLPRKNRTPEQRKQAMGFIKSMLDQSYTWAEGGHVPAYLKTLDSAKYKALEPQSDYVKSAEYAVYDDPAWYGGSGSTFENTVGAQLGLVQQLAITPQGALSAIKDQLKVYLNTPSPL</sequence>
<dbReference type="InterPro" id="IPR006059">
    <property type="entry name" value="SBP"/>
</dbReference>
<evidence type="ECO:0000256" key="1">
    <source>
        <dbReference type="SAM" id="SignalP"/>
    </source>
</evidence>
<dbReference type="PANTHER" id="PTHR43649">
    <property type="entry name" value="ARABINOSE-BINDING PROTEIN-RELATED"/>
    <property type="match status" value="1"/>
</dbReference>
<accession>A0ABP8E5Y0</accession>
<dbReference type="SUPFAM" id="SSF53850">
    <property type="entry name" value="Periplasmic binding protein-like II"/>
    <property type="match status" value="1"/>
</dbReference>
<dbReference type="EMBL" id="BAABAU010000005">
    <property type="protein sequence ID" value="GAA4267621.1"/>
    <property type="molecule type" value="Genomic_DNA"/>
</dbReference>
<feature type="chain" id="PRO_5045708307" evidence="1">
    <location>
        <begin position="27"/>
        <end position="446"/>
    </location>
</feature>
<organism evidence="2 3">
    <name type="scientific">Frondihabitans peucedani</name>
    <dbReference type="NCBI Taxonomy" id="598626"/>
    <lineage>
        <taxon>Bacteria</taxon>
        <taxon>Bacillati</taxon>
        <taxon>Actinomycetota</taxon>
        <taxon>Actinomycetes</taxon>
        <taxon>Micrococcales</taxon>
        <taxon>Microbacteriaceae</taxon>
        <taxon>Frondihabitans</taxon>
    </lineage>
</organism>
<keyword evidence="1" id="KW-0732">Signal</keyword>
<dbReference type="PANTHER" id="PTHR43649:SF14">
    <property type="entry name" value="BLR3389 PROTEIN"/>
    <property type="match status" value="1"/>
</dbReference>
<keyword evidence="3" id="KW-1185">Reference proteome</keyword>
<name>A0ABP8E5Y0_9MICO</name>
<feature type="signal peptide" evidence="1">
    <location>
        <begin position="1"/>
        <end position="26"/>
    </location>
</feature>
<dbReference type="InterPro" id="IPR006311">
    <property type="entry name" value="TAT_signal"/>
</dbReference>